<accession>A0A0D8XYE2</accession>
<dbReference type="STRING" id="29172.A0A0D8XYE2"/>
<keyword evidence="4" id="KW-1185">Reference proteome</keyword>
<dbReference type="Proteomes" id="UP000053766">
    <property type="component" value="Unassembled WGS sequence"/>
</dbReference>
<sequence>MQKYNQEAKKLRISSNDHSSEWLEMRCEETGTLSVQITLWQQLLRGFSSTFHGQIRVDIDEGWTNGASRWFYLHPRHNDHLNEAKDHEMLRKLGSRNYISTNFLQKLMGRIPKHLIYTDDQKQQLGDMKLWLSYTADHVLPIENYSYLMTSLATSPNVGPFSASLACLLEHLPKVDLGVVARPIVHAMINTQQLRPLLNALYAADIQQCQDLNTLFRSHTLASKMLYELLKIYGHSYLIDTLKPVIDKIYKERRCCEVDPNRMPQGETDEKNLRTLLYYFSLVFACITESTSRCPSSIRVILSDLRMVVRQKTGKLDVEFLALSSFLIMRFFAAAVLSPKSFGIKSEQPKPNL</sequence>
<dbReference type="GO" id="GO:0005096">
    <property type="term" value="F:GTPase activator activity"/>
    <property type="evidence" value="ECO:0007669"/>
    <property type="project" value="UniProtKB-KW"/>
</dbReference>
<keyword evidence="1" id="KW-0343">GTPase activation</keyword>
<protein>
    <submittedName>
        <fullName evidence="3">GTPase-activator protein</fullName>
    </submittedName>
</protein>
<dbReference type="PANTHER" id="PTHR10194">
    <property type="entry name" value="RAS GTPASE-ACTIVATING PROTEINS"/>
    <property type="match status" value="1"/>
</dbReference>
<reference evidence="4" key="2">
    <citation type="journal article" date="2016" name="Sci. Rep.">
        <title>Dictyocaulus viviparus genome, variome and transcriptome elucidate lungworm biology and support future intervention.</title>
        <authorList>
            <person name="McNulty S.N."/>
            <person name="Strube C."/>
            <person name="Rosa B.A."/>
            <person name="Martin J.C."/>
            <person name="Tyagi R."/>
            <person name="Choi Y.J."/>
            <person name="Wang Q."/>
            <person name="Hallsworth Pepin K."/>
            <person name="Zhang X."/>
            <person name="Ozersky P."/>
            <person name="Wilson R.K."/>
            <person name="Sternberg P.W."/>
            <person name="Gasser R.B."/>
            <person name="Mitreva M."/>
        </authorList>
    </citation>
    <scope>NUCLEOTIDE SEQUENCE [LARGE SCALE GENOMIC DNA]</scope>
    <source>
        <strain evidence="4">HannoverDv2000</strain>
    </source>
</reference>
<organism evidence="3 4">
    <name type="scientific">Dictyocaulus viviparus</name>
    <name type="common">Bovine lungworm</name>
    <dbReference type="NCBI Taxonomy" id="29172"/>
    <lineage>
        <taxon>Eukaryota</taxon>
        <taxon>Metazoa</taxon>
        <taxon>Ecdysozoa</taxon>
        <taxon>Nematoda</taxon>
        <taxon>Chromadorea</taxon>
        <taxon>Rhabditida</taxon>
        <taxon>Rhabditina</taxon>
        <taxon>Rhabditomorpha</taxon>
        <taxon>Strongyloidea</taxon>
        <taxon>Metastrongylidae</taxon>
        <taxon>Dictyocaulus</taxon>
    </lineage>
</organism>
<dbReference type="PANTHER" id="PTHR10194:SF148">
    <property type="entry name" value="GTPASE-ACTIVATING PROTEIN"/>
    <property type="match status" value="1"/>
</dbReference>
<dbReference type="PROSITE" id="PS00509">
    <property type="entry name" value="RAS_GTPASE_ACTIV_1"/>
    <property type="match status" value="1"/>
</dbReference>
<evidence type="ECO:0000256" key="1">
    <source>
        <dbReference type="ARBA" id="ARBA00022468"/>
    </source>
</evidence>
<name>A0A0D8XYE2_DICVI</name>
<dbReference type="InterPro" id="IPR039360">
    <property type="entry name" value="Ras_GTPase"/>
</dbReference>
<dbReference type="PROSITE" id="PS50018">
    <property type="entry name" value="RAS_GTPASE_ACTIV_2"/>
    <property type="match status" value="1"/>
</dbReference>
<dbReference type="EMBL" id="KN716256">
    <property type="protein sequence ID" value="KJH48764.1"/>
    <property type="molecule type" value="Genomic_DNA"/>
</dbReference>
<gene>
    <name evidence="3" type="ORF">DICVIV_05089</name>
</gene>
<evidence type="ECO:0000313" key="4">
    <source>
        <dbReference type="Proteomes" id="UP000053766"/>
    </source>
</evidence>
<evidence type="ECO:0000313" key="3">
    <source>
        <dbReference type="EMBL" id="KJH48764.1"/>
    </source>
</evidence>
<dbReference type="Pfam" id="PF00616">
    <property type="entry name" value="RasGAP"/>
    <property type="match status" value="2"/>
</dbReference>
<feature type="domain" description="Ras-GAP" evidence="2">
    <location>
        <begin position="176"/>
        <end position="353"/>
    </location>
</feature>
<evidence type="ECO:0000259" key="2">
    <source>
        <dbReference type="PROSITE" id="PS50018"/>
    </source>
</evidence>
<proteinExistence type="predicted"/>
<dbReference type="SMART" id="SM00323">
    <property type="entry name" value="RasGAP"/>
    <property type="match status" value="1"/>
</dbReference>
<dbReference type="InterPro" id="IPR008936">
    <property type="entry name" value="Rho_GTPase_activation_prot"/>
</dbReference>
<dbReference type="Gene3D" id="1.10.506.10">
    <property type="entry name" value="GTPase Activation - p120gap, domain 1"/>
    <property type="match status" value="1"/>
</dbReference>
<dbReference type="InterPro" id="IPR023152">
    <property type="entry name" value="RasGAP_CS"/>
</dbReference>
<dbReference type="SUPFAM" id="SSF48350">
    <property type="entry name" value="GTPase activation domain, GAP"/>
    <property type="match status" value="1"/>
</dbReference>
<dbReference type="InterPro" id="IPR001936">
    <property type="entry name" value="RasGAP_dom"/>
</dbReference>
<dbReference type="AlphaFoldDB" id="A0A0D8XYE2"/>
<reference evidence="3 4" key="1">
    <citation type="submission" date="2013-11" db="EMBL/GenBank/DDBJ databases">
        <title>Draft genome of the bovine lungworm Dictyocaulus viviparus.</title>
        <authorList>
            <person name="Mitreva M."/>
        </authorList>
    </citation>
    <scope>NUCLEOTIDE SEQUENCE [LARGE SCALE GENOMIC DNA]</scope>
    <source>
        <strain evidence="3 4">HannoverDv2000</strain>
    </source>
</reference>
<dbReference type="OrthoDB" id="1562946at2759"/>